<protein>
    <submittedName>
        <fullName evidence="2">Uncharacterized protein</fullName>
    </submittedName>
</protein>
<evidence type="ECO:0000256" key="1">
    <source>
        <dbReference type="SAM" id="MobiDB-lite"/>
    </source>
</evidence>
<organism evidence="2 3">
    <name type="scientific">Austropuccinia psidii MF-1</name>
    <dbReference type="NCBI Taxonomy" id="1389203"/>
    <lineage>
        <taxon>Eukaryota</taxon>
        <taxon>Fungi</taxon>
        <taxon>Dikarya</taxon>
        <taxon>Basidiomycota</taxon>
        <taxon>Pucciniomycotina</taxon>
        <taxon>Pucciniomycetes</taxon>
        <taxon>Pucciniales</taxon>
        <taxon>Sphaerophragmiaceae</taxon>
        <taxon>Austropuccinia</taxon>
    </lineage>
</organism>
<sequence>MIHSKPENFTNEDSYNPVMAPQIGPQPITQDFPFNIGEVQSLMVLDPLDGPLDPLELWHMSPVWPWGTLINPTAHIPHTIGDAKDPKGS</sequence>
<name>A0A9Q3C8C8_9BASI</name>
<evidence type="ECO:0000313" key="2">
    <source>
        <dbReference type="EMBL" id="MBW0480331.1"/>
    </source>
</evidence>
<dbReference type="EMBL" id="AVOT02005929">
    <property type="protein sequence ID" value="MBW0480331.1"/>
    <property type="molecule type" value="Genomic_DNA"/>
</dbReference>
<gene>
    <name evidence="2" type="ORF">O181_020046</name>
</gene>
<dbReference type="Proteomes" id="UP000765509">
    <property type="component" value="Unassembled WGS sequence"/>
</dbReference>
<dbReference type="AlphaFoldDB" id="A0A9Q3C8C8"/>
<proteinExistence type="predicted"/>
<comment type="caution">
    <text evidence="2">The sequence shown here is derived from an EMBL/GenBank/DDBJ whole genome shotgun (WGS) entry which is preliminary data.</text>
</comment>
<reference evidence="2" key="1">
    <citation type="submission" date="2021-03" db="EMBL/GenBank/DDBJ databases">
        <title>Draft genome sequence of rust myrtle Austropuccinia psidii MF-1, a brazilian biotype.</title>
        <authorList>
            <person name="Quecine M.C."/>
            <person name="Pachon D.M.R."/>
            <person name="Bonatelli M.L."/>
            <person name="Correr F.H."/>
            <person name="Franceschini L.M."/>
            <person name="Leite T.F."/>
            <person name="Margarido G.R.A."/>
            <person name="Almeida C.A."/>
            <person name="Ferrarezi J.A."/>
            <person name="Labate C.A."/>
        </authorList>
    </citation>
    <scope>NUCLEOTIDE SEQUENCE</scope>
    <source>
        <strain evidence="2">MF-1</strain>
    </source>
</reference>
<accession>A0A9Q3C8C8</accession>
<feature type="region of interest" description="Disordered" evidence="1">
    <location>
        <begin position="1"/>
        <end position="26"/>
    </location>
</feature>
<keyword evidence="3" id="KW-1185">Reference proteome</keyword>
<evidence type="ECO:0000313" key="3">
    <source>
        <dbReference type="Proteomes" id="UP000765509"/>
    </source>
</evidence>